<feature type="signal peptide" evidence="1">
    <location>
        <begin position="1"/>
        <end position="18"/>
    </location>
</feature>
<dbReference type="RefSeq" id="WP_066625089.1">
    <property type="nucleotide sequence ID" value="NZ_JBHSYQ010000003.1"/>
</dbReference>
<dbReference type="Proteomes" id="UP001596405">
    <property type="component" value="Unassembled WGS sequence"/>
</dbReference>
<evidence type="ECO:0000259" key="2">
    <source>
        <dbReference type="Pfam" id="PF07007"/>
    </source>
</evidence>
<reference evidence="4" key="1">
    <citation type="journal article" date="2019" name="Int. J. Syst. Evol. Microbiol.">
        <title>The Global Catalogue of Microorganisms (GCM) 10K type strain sequencing project: providing services to taxonomists for standard genome sequencing and annotation.</title>
        <authorList>
            <consortium name="The Broad Institute Genomics Platform"/>
            <consortium name="The Broad Institute Genome Sequencing Center for Infectious Disease"/>
            <person name="Wu L."/>
            <person name="Ma J."/>
        </authorList>
    </citation>
    <scope>NUCLEOTIDE SEQUENCE [LARGE SCALE GENOMIC DNA]</scope>
    <source>
        <strain evidence="4">CGMCC 4.7393</strain>
    </source>
</reference>
<gene>
    <name evidence="3" type="ORF">ACFQHR_09765</name>
</gene>
<evidence type="ECO:0000313" key="3">
    <source>
        <dbReference type="EMBL" id="MFC6997915.1"/>
    </source>
</evidence>
<evidence type="ECO:0000313" key="4">
    <source>
        <dbReference type="Proteomes" id="UP001596405"/>
    </source>
</evidence>
<dbReference type="Gene3D" id="1.20.1270.180">
    <property type="match status" value="1"/>
</dbReference>
<keyword evidence="1" id="KW-0732">Signal</keyword>
<proteinExistence type="predicted"/>
<feature type="domain" description="Lysozyme inhibitor LprI-like N-terminal" evidence="2">
    <location>
        <begin position="17"/>
        <end position="110"/>
    </location>
</feature>
<sequence>MKNLILLMLLVVALGANAQTQADMNREAYAQYQKSDQELNSVYKQILAQYKTDTTFIANLKASQRLWVSFRDAELKMKFPDRKPGHYGSIHAICRANYLEELTRDRTAKLREWLKEAEEGDACAGSMKSKD</sequence>
<dbReference type="Pfam" id="PF07007">
    <property type="entry name" value="LprI"/>
    <property type="match status" value="1"/>
</dbReference>
<evidence type="ECO:0000256" key="1">
    <source>
        <dbReference type="SAM" id="SignalP"/>
    </source>
</evidence>
<name>A0ABW2DJT3_9BACT</name>
<dbReference type="EMBL" id="JBHSYQ010000003">
    <property type="protein sequence ID" value="MFC6997915.1"/>
    <property type="molecule type" value="Genomic_DNA"/>
</dbReference>
<comment type="caution">
    <text evidence="3">The sequence shown here is derived from an EMBL/GenBank/DDBJ whole genome shotgun (WGS) entry which is preliminary data.</text>
</comment>
<keyword evidence="4" id="KW-1185">Reference proteome</keyword>
<organism evidence="3 4">
    <name type="scientific">Rufibacter roseus</name>
    <dbReference type="NCBI Taxonomy" id="1567108"/>
    <lineage>
        <taxon>Bacteria</taxon>
        <taxon>Pseudomonadati</taxon>
        <taxon>Bacteroidota</taxon>
        <taxon>Cytophagia</taxon>
        <taxon>Cytophagales</taxon>
        <taxon>Hymenobacteraceae</taxon>
        <taxon>Rufibacter</taxon>
    </lineage>
</organism>
<dbReference type="InterPro" id="IPR009739">
    <property type="entry name" value="LprI-like_N"/>
</dbReference>
<protein>
    <submittedName>
        <fullName evidence="3">Lysozyme inhibitor LprI family protein</fullName>
    </submittedName>
</protein>
<feature type="chain" id="PRO_5046990258" evidence="1">
    <location>
        <begin position="19"/>
        <end position="131"/>
    </location>
</feature>
<accession>A0ABW2DJT3</accession>